<dbReference type="EMBL" id="BSPC01000058">
    <property type="protein sequence ID" value="GLS22229.1"/>
    <property type="molecule type" value="Genomic_DNA"/>
</dbReference>
<keyword evidence="7" id="KW-1185">Reference proteome</keyword>
<evidence type="ECO:0000256" key="2">
    <source>
        <dbReference type="ARBA" id="ARBA00022643"/>
    </source>
</evidence>
<gene>
    <name evidence="6" type="ORF">GCM10007874_52460</name>
</gene>
<sequence length="320" mass="35093">MNTTSPYELASHTTFARVFRSGKLTLGFIMPLEAYPDGPLPTLADHVERVQQVEEAGFAALWLRDIPLLDPHFGDAGQALDPFVYMGFLSAITSRIAIGTAGVVLPLRDPLILAKQATSADYLSGGRLLLGLSSGDRASEYPAFGVEFETRAERFRDAFDVLGVATRQAFPSHQSKYYGLLSGALDLIPKPTSGHIPFIAIGRSGQELEWLAANTDALISYGGDARRLSELAARWREFYPDQISKPFGYGTMFDLLDDPHAPLQQGPVLRIGRHALIDVLQRNQAEGIAHVMLNMKPCRRPAVAVIDELAEFVLPFFPTP</sequence>
<dbReference type="InterPro" id="IPR036661">
    <property type="entry name" value="Luciferase-like_sf"/>
</dbReference>
<accession>A0ABQ6CU30</accession>
<evidence type="ECO:0000256" key="4">
    <source>
        <dbReference type="ARBA" id="ARBA00023033"/>
    </source>
</evidence>
<protein>
    <submittedName>
        <fullName evidence="6">Luciferase</fullName>
    </submittedName>
</protein>
<keyword evidence="1" id="KW-0285">Flavoprotein</keyword>
<evidence type="ECO:0000313" key="6">
    <source>
        <dbReference type="EMBL" id="GLS22229.1"/>
    </source>
</evidence>
<dbReference type="Gene3D" id="3.20.20.30">
    <property type="entry name" value="Luciferase-like domain"/>
    <property type="match status" value="1"/>
</dbReference>
<dbReference type="PANTHER" id="PTHR30011:SF16">
    <property type="entry name" value="C2H2 FINGER DOMAIN TRANSCRIPTION FACTOR (EUROFUNG)-RELATED"/>
    <property type="match status" value="1"/>
</dbReference>
<evidence type="ECO:0000259" key="5">
    <source>
        <dbReference type="Pfam" id="PF00296"/>
    </source>
</evidence>
<keyword evidence="2" id="KW-0288">FMN</keyword>
<evidence type="ECO:0000313" key="7">
    <source>
        <dbReference type="Proteomes" id="UP001156882"/>
    </source>
</evidence>
<dbReference type="Proteomes" id="UP001156882">
    <property type="component" value="Unassembled WGS sequence"/>
</dbReference>
<feature type="domain" description="Luciferase-like" evidence="5">
    <location>
        <begin position="41"/>
        <end position="238"/>
    </location>
</feature>
<keyword evidence="3" id="KW-0560">Oxidoreductase</keyword>
<dbReference type="Pfam" id="PF00296">
    <property type="entry name" value="Bac_luciferase"/>
    <property type="match status" value="1"/>
</dbReference>
<comment type="caution">
    <text evidence="6">The sequence shown here is derived from an EMBL/GenBank/DDBJ whole genome shotgun (WGS) entry which is preliminary data.</text>
</comment>
<dbReference type="InterPro" id="IPR011251">
    <property type="entry name" value="Luciferase-like_dom"/>
</dbReference>
<dbReference type="InterPro" id="IPR020020">
    <property type="entry name" value="Luciferase-type_oxidoreductase"/>
</dbReference>
<dbReference type="RefSeq" id="WP_284315198.1">
    <property type="nucleotide sequence ID" value="NZ_BSPC01000058.1"/>
</dbReference>
<dbReference type="NCBIfam" id="TIGR03571">
    <property type="entry name" value="lucif_BA3436"/>
    <property type="match status" value="1"/>
</dbReference>
<name>A0ABQ6CU30_9HYPH</name>
<evidence type="ECO:0000256" key="1">
    <source>
        <dbReference type="ARBA" id="ARBA00022630"/>
    </source>
</evidence>
<organism evidence="6 7">
    <name type="scientific">Labrys miyagiensis</name>
    <dbReference type="NCBI Taxonomy" id="346912"/>
    <lineage>
        <taxon>Bacteria</taxon>
        <taxon>Pseudomonadati</taxon>
        <taxon>Pseudomonadota</taxon>
        <taxon>Alphaproteobacteria</taxon>
        <taxon>Hyphomicrobiales</taxon>
        <taxon>Xanthobacteraceae</taxon>
        <taxon>Labrys</taxon>
    </lineage>
</organism>
<dbReference type="SUPFAM" id="SSF51679">
    <property type="entry name" value="Bacterial luciferase-like"/>
    <property type="match status" value="1"/>
</dbReference>
<evidence type="ECO:0000256" key="3">
    <source>
        <dbReference type="ARBA" id="ARBA00023002"/>
    </source>
</evidence>
<dbReference type="InterPro" id="IPR051260">
    <property type="entry name" value="Diverse_substr_monoxygenases"/>
</dbReference>
<keyword evidence="4" id="KW-0503">Monooxygenase</keyword>
<dbReference type="PANTHER" id="PTHR30011">
    <property type="entry name" value="ALKANESULFONATE MONOOXYGENASE-RELATED"/>
    <property type="match status" value="1"/>
</dbReference>
<reference evidence="7" key="1">
    <citation type="journal article" date="2019" name="Int. J. Syst. Evol. Microbiol.">
        <title>The Global Catalogue of Microorganisms (GCM) 10K type strain sequencing project: providing services to taxonomists for standard genome sequencing and annotation.</title>
        <authorList>
            <consortium name="The Broad Institute Genomics Platform"/>
            <consortium name="The Broad Institute Genome Sequencing Center for Infectious Disease"/>
            <person name="Wu L."/>
            <person name="Ma J."/>
        </authorList>
    </citation>
    <scope>NUCLEOTIDE SEQUENCE [LARGE SCALE GENOMIC DNA]</scope>
    <source>
        <strain evidence="7">NBRC 101365</strain>
    </source>
</reference>
<proteinExistence type="predicted"/>